<feature type="chain" id="PRO_5035714859" description="Secreted protein" evidence="1">
    <location>
        <begin position="28"/>
        <end position="92"/>
    </location>
</feature>
<dbReference type="EMBL" id="CM026426">
    <property type="protein sequence ID" value="KAG0571754.1"/>
    <property type="molecule type" value="Genomic_DNA"/>
</dbReference>
<reference evidence="2" key="1">
    <citation type="submission" date="2020-06" db="EMBL/GenBank/DDBJ databases">
        <title>WGS assembly of Ceratodon purpureus strain R40.</title>
        <authorList>
            <person name="Carey S.B."/>
            <person name="Jenkins J."/>
            <person name="Shu S."/>
            <person name="Lovell J.T."/>
            <person name="Sreedasyam A."/>
            <person name="Maumus F."/>
            <person name="Tiley G.P."/>
            <person name="Fernandez-Pozo N."/>
            <person name="Barry K."/>
            <person name="Chen C."/>
            <person name="Wang M."/>
            <person name="Lipzen A."/>
            <person name="Daum C."/>
            <person name="Saski C.A."/>
            <person name="Payton A.C."/>
            <person name="Mcbreen J.C."/>
            <person name="Conrad R.E."/>
            <person name="Kollar L.M."/>
            <person name="Olsson S."/>
            <person name="Huttunen S."/>
            <person name="Landis J.B."/>
            <person name="Wickett N.J."/>
            <person name="Johnson M.G."/>
            <person name="Rensing S.A."/>
            <person name="Grimwood J."/>
            <person name="Schmutz J."/>
            <person name="Mcdaniel S.F."/>
        </authorList>
    </citation>
    <scope>NUCLEOTIDE SEQUENCE</scope>
    <source>
        <strain evidence="2">R40</strain>
    </source>
</reference>
<organism evidence="2 3">
    <name type="scientific">Ceratodon purpureus</name>
    <name type="common">Fire moss</name>
    <name type="synonym">Dicranum purpureum</name>
    <dbReference type="NCBI Taxonomy" id="3225"/>
    <lineage>
        <taxon>Eukaryota</taxon>
        <taxon>Viridiplantae</taxon>
        <taxon>Streptophyta</taxon>
        <taxon>Embryophyta</taxon>
        <taxon>Bryophyta</taxon>
        <taxon>Bryophytina</taxon>
        <taxon>Bryopsida</taxon>
        <taxon>Dicranidae</taxon>
        <taxon>Pseudoditrichales</taxon>
        <taxon>Ditrichaceae</taxon>
        <taxon>Ceratodon</taxon>
    </lineage>
</organism>
<evidence type="ECO:0000313" key="3">
    <source>
        <dbReference type="Proteomes" id="UP000822688"/>
    </source>
</evidence>
<feature type="signal peptide" evidence="1">
    <location>
        <begin position="1"/>
        <end position="27"/>
    </location>
</feature>
<keyword evidence="3" id="KW-1185">Reference proteome</keyword>
<dbReference type="AlphaFoldDB" id="A0A8T0HLT1"/>
<sequence length="92" mass="10705">MLCWFFLAPAIFHLWLHCLKFNTGSDSSYTDWRLHRRLRHPLASTGHATWNFRGGVQYASYNLQIGLIKADIQSLHFQFTCSLFSRHSTSTS</sequence>
<dbReference type="Proteomes" id="UP000822688">
    <property type="component" value="Chromosome V"/>
</dbReference>
<proteinExistence type="predicted"/>
<name>A0A8T0HLT1_CERPU</name>
<evidence type="ECO:0008006" key="4">
    <source>
        <dbReference type="Google" id="ProtNLM"/>
    </source>
</evidence>
<protein>
    <recommendedName>
        <fullName evidence="4">Secreted protein</fullName>
    </recommendedName>
</protein>
<evidence type="ECO:0000256" key="1">
    <source>
        <dbReference type="SAM" id="SignalP"/>
    </source>
</evidence>
<keyword evidence="1" id="KW-0732">Signal</keyword>
<gene>
    <name evidence="2" type="ORF">KC19_VG039500</name>
</gene>
<accession>A0A8T0HLT1</accession>
<evidence type="ECO:0000313" key="2">
    <source>
        <dbReference type="EMBL" id="KAG0571754.1"/>
    </source>
</evidence>
<comment type="caution">
    <text evidence="2">The sequence shown here is derived from an EMBL/GenBank/DDBJ whole genome shotgun (WGS) entry which is preliminary data.</text>
</comment>